<dbReference type="RefSeq" id="WP_190922084.1">
    <property type="nucleotide sequence ID" value="NZ_JACXAC010000001.1"/>
</dbReference>
<evidence type="ECO:0000313" key="2">
    <source>
        <dbReference type="EMBL" id="MBD2720805.1"/>
    </source>
</evidence>
<reference evidence="2 3" key="1">
    <citation type="submission" date="2020-09" db="EMBL/GenBank/DDBJ databases">
        <authorList>
            <person name="Kim M.K."/>
        </authorList>
    </citation>
    <scope>NUCLEOTIDE SEQUENCE [LARGE SCALE GENOMIC DNA]</scope>
    <source>
        <strain evidence="2 3">BT189</strain>
    </source>
</reference>
<dbReference type="EMBL" id="JACXAC010000001">
    <property type="protein sequence ID" value="MBD2720805.1"/>
    <property type="molecule type" value="Genomic_DNA"/>
</dbReference>
<sequence length="194" mass="22612">MDRPQILTELMPVRIISYKLTEGGMRLVVEAPNEDLADTFASLFTHNVRYSTIGNGKAETYFEWDDVEVYSDTTWGYLILPDPNIQPKVSHFLESDLRWLEELTSSFINLGDSWSATQMKLAQHAINYRDHIIFEMEQRWQEVEDEKYPKGKIARLAAEEARKERLEIANQERLAKMTPKAREAEKEAENDLPF</sequence>
<accession>A0ABR8JQD7</accession>
<organism evidence="2 3">
    <name type="scientific">Hymenobacter armeniacus</name>
    <dbReference type="NCBI Taxonomy" id="2771358"/>
    <lineage>
        <taxon>Bacteria</taxon>
        <taxon>Pseudomonadati</taxon>
        <taxon>Bacteroidota</taxon>
        <taxon>Cytophagia</taxon>
        <taxon>Cytophagales</taxon>
        <taxon>Hymenobacteraceae</taxon>
        <taxon>Hymenobacter</taxon>
    </lineage>
</organism>
<dbReference type="Proteomes" id="UP000606003">
    <property type="component" value="Unassembled WGS sequence"/>
</dbReference>
<feature type="compositionally biased region" description="Basic and acidic residues" evidence="1">
    <location>
        <begin position="180"/>
        <end position="194"/>
    </location>
</feature>
<gene>
    <name evidence="2" type="ORF">IC234_01590</name>
</gene>
<protein>
    <submittedName>
        <fullName evidence="2">Uncharacterized protein</fullName>
    </submittedName>
</protein>
<keyword evidence="3" id="KW-1185">Reference proteome</keyword>
<proteinExistence type="predicted"/>
<evidence type="ECO:0000313" key="3">
    <source>
        <dbReference type="Proteomes" id="UP000606003"/>
    </source>
</evidence>
<evidence type="ECO:0000256" key="1">
    <source>
        <dbReference type="SAM" id="MobiDB-lite"/>
    </source>
</evidence>
<comment type="caution">
    <text evidence="2">The sequence shown here is derived from an EMBL/GenBank/DDBJ whole genome shotgun (WGS) entry which is preliminary data.</text>
</comment>
<name>A0ABR8JQD7_9BACT</name>
<feature type="region of interest" description="Disordered" evidence="1">
    <location>
        <begin position="170"/>
        <end position="194"/>
    </location>
</feature>